<accession>A0ABV1UR96</accession>
<evidence type="ECO:0000313" key="1">
    <source>
        <dbReference type="EMBL" id="MER6613328.1"/>
    </source>
</evidence>
<dbReference type="RefSeq" id="WP_351975473.1">
    <property type="nucleotide sequence ID" value="NZ_JBEPBX010000005.1"/>
</dbReference>
<evidence type="ECO:0000313" key="2">
    <source>
        <dbReference type="Proteomes" id="UP001445472"/>
    </source>
</evidence>
<protein>
    <submittedName>
        <fullName evidence="1">Uncharacterized protein</fullName>
    </submittedName>
</protein>
<keyword evidence="2" id="KW-1185">Reference proteome</keyword>
<gene>
    <name evidence="1" type="ORF">ABT276_08085</name>
</gene>
<organism evidence="1 2">
    <name type="scientific">Streptomyces xantholiticus</name>
    <dbReference type="NCBI Taxonomy" id="68285"/>
    <lineage>
        <taxon>Bacteria</taxon>
        <taxon>Bacillati</taxon>
        <taxon>Actinomycetota</taxon>
        <taxon>Actinomycetes</taxon>
        <taxon>Kitasatosporales</taxon>
        <taxon>Streptomycetaceae</taxon>
        <taxon>Streptomyces</taxon>
    </lineage>
</organism>
<comment type="caution">
    <text evidence="1">The sequence shown here is derived from an EMBL/GenBank/DDBJ whole genome shotgun (WGS) entry which is preliminary data.</text>
</comment>
<dbReference type="Proteomes" id="UP001445472">
    <property type="component" value="Unassembled WGS sequence"/>
</dbReference>
<sequence length="40" mass="4586">MSATVREPLERRLSTPSVFYGPEVLGVPWWRRPEGGRRCG</sequence>
<dbReference type="EMBL" id="JBEPBX010000005">
    <property type="protein sequence ID" value="MER6613328.1"/>
    <property type="molecule type" value="Genomic_DNA"/>
</dbReference>
<name>A0ABV1UR96_9ACTN</name>
<proteinExistence type="predicted"/>
<reference evidence="1 2" key="1">
    <citation type="submission" date="2024-06" db="EMBL/GenBank/DDBJ databases">
        <title>The Natural Products Discovery Center: Release of the First 8490 Sequenced Strains for Exploring Actinobacteria Biosynthetic Diversity.</title>
        <authorList>
            <person name="Kalkreuter E."/>
            <person name="Kautsar S.A."/>
            <person name="Yang D."/>
            <person name="Bader C.D."/>
            <person name="Teijaro C.N."/>
            <person name="Fluegel L."/>
            <person name="Davis C.M."/>
            <person name="Simpson J.R."/>
            <person name="Lauterbach L."/>
            <person name="Steele A.D."/>
            <person name="Gui C."/>
            <person name="Meng S."/>
            <person name="Li G."/>
            <person name="Viehrig K."/>
            <person name="Ye F."/>
            <person name="Su P."/>
            <person name="Kiefer A.F."/>
            <person name="Nichols A."/>
            <person name="Cepeda A.J."/>
            <person name="Yan W."/>
            <person name="Fan B."/>
            <person name="Jiang Y."/>
            <person name="Adhikari A."/>
            <person name="Zheng C.-J."/>
            <person name="Schuster L."/>
            <person name="Cowan T.M."/>
            <person name="Smanski M.J."/>
            <person name="Chevrette M.G."/>
            <person name="De Carvalho L.P.S."/>
            <person name="Shen B."/>
        </authorList>
    </citation>
    <scope>NUCLEOTIDE SEQUENCE [LARGE SCALE GENOMIC DNA]</scope>
    <source>
        <strain evidence="1 2">NPDC000837</strain>
    </source>
</reference>